<sequence length="366" mass="40486">MQELLHRLHLRRTLSTGVQLQLVRVSMMSHLTQSMVHVAIGRIARSELEKLVSPVVVEDDNLLLGASSAAPGRHRALRARTWGGEPSVELNQELARPDGPPLCMALPPTIGGLLSFCRVCAAAAERKRLLFVIDLRPGFTGTFPQGADPAEEIYFDVAEALRGNPPMKECSELEVALAATLWKLWCRRSPVALARFCASGSALHPQLANLGRYLAGRFPRQAGDTLSLARFDELLLRQLSREWITSTRVFTNAVRENLGLHAWLAHMGDLYVPKRLLEWARHDQGRIVECEERPERPSEMSRWAFRWRPGGEAILEALPRLEDAPPVSVGGAVAYDAAHPWVCRLDAAGTPYLSRLGATPASDRPA</sequence>
<name>A0A150RHT2_SORCE</name>
<protein>
    <submittedName>
        <fullName evidence="1">Uncharacterized protein</fullName>
    </submittedName>
</protein>
<dbReference type="AlphaFoldDB" id="A0A150RHT2"/>
<gene>
    <name evidence="1" type="ORF">BE17_18070</name>
</gene>
<evidence type="ECO:0000313" key="2">
    <source>
        <dbReference type="Proteomes" id="UP000075635"/>
    </source>
</evidence>
<evidence type="ECO:0000313" key="1">
    <source>
        <dbReference type="EMBL" id="KYF79713.1"/>
    </source>
</evidence>
<dbReference type="EMBL" id="JEMB01002614">
    <property type="protein sequence ID" value="KYF79713.1"/>
    <property type="molecule type" value="Genomic_DNA"/>
</dbReference>
<accession>A0A150RHT2</accession>
<organism evidence="1 2">
    <name type="scientific">Sorangium cellulosum</name>
    <name type="common">Polyangium cellulosum</name>
    <dbReference type="NCBI Taxonomy" id="56"/>
    <lineage>
        <taxon>Bacteria</taxon>
        <taxon>Pseudomonadati</taxon>
        <taxon>Myxococcota</taxon>
        <taxon>Polyangia</taxon>
        <taxon>Polyangiales</taxon>
        <taxon>Polyangiaceae</taxon>
        <taxon>Sorangium</taxon>
    </lineage>
</organism>
<reference evidence="1 2" key="1">
    <citation type="submission" date="2014-02" db="EMBL/GenBank/DDBJ databases">
        <title>The small core and large imbalanced accessory genome model reveals a collaborative survival strategy of Sorangium cellulosum strains in nature.</title>
        <authorList>
            <person name="Han K."/>
            <person name="Peng R."/>
            <person name="Blom J."/>
            <person name="Li Y.-Z."/>
        </authorList>
    </citation>
    <scope>NUCLEOTIDE SEQUENCE [LARGE SCALE GENOMIC DNA]</scope>
    <source>
        <strain evidence="1 2">So0011-07</strain>
    </source>
</reference>
<proteinExistence type="predicted"/>
<comment type="caution">
    <text evidence="1">The sequence shown here is derived from an EMBL/GenBank/DDBJ whole genome shotgun (WGS) entry which is preliminary data.</text>
</comment>
<dbReference type="Proteomes" id="UP000075635">
    <property type="component" value="Unassembled WGS sequence"/>
</dbReference>